<name>A0A0D7AYA4_9AGAR</name>
<evidence type="ECO:0000313" key="2">
    <source>
        <dbReference type="Proteomes" id="UP000054007"/>
    </source>
</evidence>
<accession>A0A0D7AYA4</accession>
<dbReference type="Proteomes" id="UP000054007">
    <property type="component" value="Unassembled WGS sequence"/>
</dbReference>
<organism evidence="1 2">
    <name type="scientific">Cylindrobasidium torrendii FP15055 ss-10</name>
    <dbReference type="NCBI Taxonomy" id="1314674"/>
    <lineage>
        <taxon>Eukaryota</taxon>
        <taxon>Fungi</taxon>
        <taxon>Dikarya</taxon>
        <taxon>Basidiomycota</taxon>
        <taxon>Agaricomycotina</taxon>
        <taxon>Agaricomycetes</taxon>
        <taxon>Agaricomycetidae</taxon>
        <taxon>Agaricales</taxon>
        <taxon>Marasmiineae</taxon>
        <taxon>Physalacriaceae</taxon>
        <taxon>Cylindrobasidium</taxon>
    </lineage>
</organism>
<protein>
    <submittedName>
        <fullName evidence="1">Uncharacterized protein</fullName>
    </submittedName>
</protein>
<proteinExistence type="predicted"/>
<dbReference type="AlphaFoldDB" id="A0A0D7AYA4"/>
<reference evidence="1 2" key="1">
    <citation type="journal article" date="2015" name="Fungal Genet. Biol.">
        <title>Evolution of novel wood decay mechanisms in Agaricales revealed by the genome sequences of Fistulina hepatica and Cylindrobasidium torrendii.</title>
        <authorList>
            <person name="Floudas D."/>
            <person name="Held B.W."/>
            <person name="Riley R."/>
            <person name="Nagy L.G."/>
            <person name="Koehler G."/>
            <person name="Ransdell A.S."/>
            <person name="Younus H."/>
            <person name="Chow J."/>
            <person name="Chiniquy J."/>
            <person name="Lipzen A."/>
            <person name="Tritt A."/>
            <person name="Sun H."/>
            <person name="Haridas S."/>
            <person name="LaButti K."/>
            <person name="Ohm R.A."/>
            <person name="Kues U."/>
            <person name="Blanchette R.A."/>
            <person name="Grigoriev I.V."/>
            <person name="Minto R.E."/>
            <person name="Hibbett D.S."/>
        </authorList>
    </citation>
    <scope>NUCLEOTIDE SEQUENCE [LARGE SCALE GENOMIC DNA]</scope>
    <source>
        <strain evidence="1 2">FP15055 ss-10</strain>
    </source>
</reference>
<gene>
    <name evidence="1" type="ORF">CYLTODRAFT_458184</name>
</gene>
<sequence length="95" mass="10400">MVCLHGSTCVQCRILISLPLPAGTIIFSREATDADVANPTSGPRYFVAPVEPVSTSVRAPSSMHRAFKKMLRVVSRTEIPEARLRSRDSVAFNLD</sequence>
<dbReference type="EMBL" id="KN880702">
    <property type="protein sequence ID" value="KIY63343.1"/>
    <property type="molecule type" value="Genomic_DNA"/>
</dbReference>
<evidence type="ECO:0000313" key="1">
    <source>
        <dbReference type="EMBL" id="KIY63343.1"/>
    </source>
</evidence>
<keyword evidence="2" id="KW-1185">Reference proteome</keyword>